<dbReference type="InterPro" id="IPR023780">
    <property type="entry name" value="Chromo_domain"/>
</dbReference>
<dbReference type="SUPFAM" id="SSF54160">
    <property type="entry name" value="Chromo domain-like"/>
    <property type="match status" value="1"/>
</dbReference>
<dbReference type="Gene3D" id="2.40.50.40">
    <property type="match status" value="1"/>
</dbReference>
<sequence length="47" mass="5438">TRRNDKGEVEVLVKWKDLPAFENSWELVDKLSTACAEAEVEEREIGF</sequence>
<dbReference type="PROSITE" id="PS50013">
    <property type="entry name" value="CHROMO_2"/>
    <property type="match status" value="1"/>
</dbReference>
<name>A0A392V3C7_9FABA</name>
<feature type="domain" description="Chromo" evidence="1">
    <location>
        <begin position="1"/>
        <end position="47"/>
    </location>
</feature>
<proteinExistence type="predicted"/>
<dbReference type="Pfam" id="PF00385">
    <property type="entry name" value="Chromo"/>
    <property type="match status" value="1"/>
</dbReference>
<comment type="caution">
    <text evidence="2">The sequence shown here is derived from an EMBL/GenBank/DDBJ whole genome shotgun (WGS) entry which is preliminary data.</text>
</comment>
<evidence type="ECO:0000259" key="1">
    <source>
        <dbReference type="PROSITE" id="PS50013"/>
    </source>
</evidence>
<keyword evidence="3" id="KW-1185">Reference proteome</keyword>
<evidence type="ECO:0000313" key="2">
    <source>
        <dbReference type="EMBL" id="MCI81739.1"/>
    </source>
</evidence>
<accession>A0A392V3C7</accession>
<dbReference type="InterPro" id="IPR000953">
    <property type="entry name" value="Chromo/chromo_shadow_dom"/>
</dbReference>
<evidence type="ECO:0000313" key="3">
    <source>
        <dbReference type="Proteomes" id="UP000265520"/>
    </source>
</evidence>
<dbReference type="EMBL" id="LXQA011026417">
    <property type="protein sequence ID" value="MCI81739.1"/>
    <property type="molecule type" value="Genomic_DNA"/>
</dbReference>
<protein>
    <recommendedName>
        <fullName evidence="1">Chromo domain-containing protein</fullName>
    </recommendedName>
</protein>
<organism evidence="2 3">
    <name type="scientific">Trifolium medium</name>
    <dbReference type="NCBI Taxonomy" id="97028"/>
    <lineage>
        <taxon>Eukaryota</taxon>
        <taxon>Viridiplantae</taxon>
        <taxon>Streptophyta</taxon>
        <taxon>Embryophyta</taxon>
        <taxon>Tracheophyta</taxon>
        <taxon>Spermatophyta</taxon>
        <taxon>Magnoliopsida</taxon>
        <taxon>eudicotyledons</taxon>
        <taxon>Gunneridae</taxon>
        <taxon>Pentapetalae</taxon>
        <taxon>rosids</taxon>
        <taxon>fabids</taxon>
        <taxon>Fabales</taxon>
        <taxon>Fabaceae</taxon>
        <taxon>Papilionoideae</taxon>
        <taxon>50 kb inversion clade</taxon>
        <taxon>NPAAA clade</taxon>
        <taxon>Hologalegina</taxon>
        <taxon>IRL clade</taxon>
        <taxon>Trifolieae</taxon>
        <taxon>Trifolium</taxon>
    </lineage>
</organism>
<feature type="non-terminal residue" evidence="2">
    <location>
        <position position="1"/>
    </location>
</feature>
<reference evidence="2 3" key="1">
    <citation type="journal article" date="2018" name="Front. Plant Sci.">
        <title>Red Clover (Trifolium pratense) and Zigzag Clover (T. medium) - A Picture of Genomic Similarities and Differences.</title>
        <authorList>
            <person name="Dluhosova J."/>
            <person name="Istvanek J."/>
            <person name="Nedelnik J."/>
            <person name="Repkova J."/>
        </authorList>
    </citation>
    <scope>NUCLEOTIDE SEQUENCE [LARGE SCALE GENOMIC DNA]</scope>
    <source>
        <strain evidence="3">cv. 10/8</strain>
        <tissue evidence="2">Leaf</tissue>
    </source>
</reference>
<dbReference type="Proteomes" id="UP000265520">
    <property type="component" value="Unassembled WGS sequence"/>
</dbReference>
<dbReference type="AlphaFoldDB" id="A0A392V3C7"/>
<dbReference type="InterPro" id="IPR016197">
    <property type="entry name" value="Chromo-like_dom_sf"/>
</dbReference>